<dbReference type="EMBL" id="CACVBM020001117">
    <property type="protein sequence ID" value="CAA7032073.1"/>
    <property type="molecule type" value="Genomic_DNA"/>
</dbReference>
<protein>
    <recommendedName>
        <fullName evidence="2">non-specific serine/threonine protein kinase</fullName>
        <ecNumber evidence="2">2.7.11.1</ecNumber>
    </recommendedName>
</protein>
<keyword evidence="10" id="KW-1133">Transmembrane helix</keyword>
<organism evidence="16 17">
    <name type="scientific">Microthlaspi erraticum</name>
    <dbReference type="NCBI Taxonomy" id="1685480"/>
    <lineage>
        <taxon>Eukaryota</taxon>
        <taxon>Viridiplantae</taxon>
        <taxon>Streptophyta</taxon>
        <taxon>Embryophyta</taxon>
        <taxon>Tracheophyta</taxon>
        <taxon>Spermatophyta</taxon>
        <taxon>Magnoliopsida</taxon>
        <taxon>eudicotyledons</taxon>
        <taxon>Gunneridae</taxon>
        <taxon>Pentapetalae</taxon>
        <taxon>rosids</taxon>
        <taxon>malvids</taxon>
        <taxon>Brassicales</taxon>
        <taxon>Brassicaceae</taxon>
        <taxon>Coluteocarpeae</taxon>
        <taxon>Microthlaspi</taxon>
    </lineage>
</organism>
<evidence type="ECO:0000256" key="3">
    <source>
        <dbReference type="ARBA" id="ARBA00022527"/>
    </source>
</evidence>
<evidence type="ECO:0000256" key="11">
    <source>
        <dbReference type="ARBA" id="ARBA00023136"/>
    </source>
</evidence>
<dbReference type="GO" id="GO:0005524">
    <property type="term" value="F:ATP binding"/>
    <property type="evidence" value="ECO:0007669"/>
    <property type="project" value="UniProtKB-KW"/>
</dbReference>
<evidence type="ECO:0000256" key="4">
    <source>
        <dbReference type="ARBA" id="ARBA00022553"/>
    </source>
</evidence>
<dbReference type="EC" id="2.7.11.1" evidence="2"/>
<proteinExistence type="predicted"/>
<dbReference type="PROSITE" id="PS50011">
    <property type="entry name" value="PROTEIN_KINASE_DOM"/>
    <property type="match status" value="1"/>
</dbReference>
<feature type="compositionally biased region" description="Basic and acidic residues" evidence="14">
    <location>
        <begin position="125"/>
        <end position="149"/>
    </location>
</feature>
<comment type="subcellular location">
    <subcellularLocation>
        <location evidence="1">Membrane</location>
        <topology evidence="1">Single-pass membrane protein</topology>
    </subcellularLocation>
</comment>
<dbReference type="InterPro" id="IPR052232">
    <property type="entry name" value="RLK_Ser/Thr-Kinase"/>
</dbReference>
<keyword evidence="5" id="KW-0808">Transferase</keyword>
<evidence type="ECO:0000256" key="5">
    <source>
        <dbReference type="ARBA" id="ARBA00022679"/>
    </source>
</evidence>
<comment type="caution">
    <text evidence="16">The sequence shown here is derived from an EMBL/GenBank/DDBJ whole genome shotgun (WGS) entry which is preliminary data.</text>
</comment>
<dbReference type="InterPro" id="IPR000719">
    <property type="entry name" value="Prot_kinase_dom"/>
</dbReference>
<keyword evidence="3" id="KW-0723">Serine/threonine-protein kinase</keyword>
<dbReference type="Pfam" id="PF07714">
    <property type="entry name" value="PK_Tyr_Ser-Thr"/>
    <property type="match status" value="1"/>
</dbReference>
<evidence type="ECO:0000256" key="9">
    <source>
        <dbReference type="ARBA" id="ARBA00022840"/>
    </source>
</evidence>
<dbReference type="GO" id="GO:0016020">
    <property type="term" value="C:membrane"/>
    <property type="evidence" value="ECO:0007669"/>
    <property type="project" value="UniProtKB-SubCell"/>
</dbReference>
<dbReference type="SUPFAM" id="SSF56112">
    <property type="entry name" value="Protein kinase-like (PK-like)"/>
    <property type="match status" value="1"/>
</dbReference>
<keyword evidence="7" id="KW-0547">Nucleotide-binding</keyword>
<keyword evidence="4" id="KW-0597">Phosphoprotein</keyword>
<dbReference type="InterPro" id="IPR011009">
    <property type="entry name" value="Kinase-like_dom_sf"/>
</dbReference>
<dbReference type="InterPro" id="IPR001245">
    <property type="entry name" value="Ser-Thr/Tyr_kinase_cat_dom"/>
</dbReference>
<evidence type="ECO:0000256" key="14">
    <source>
        <dbReference type="SAM" id="MobiDB-lite"/>
    </source>
</evidence>
<evidence type="ECO:0000256" key="8">
    <source>
        <dbReference type="ARBA" id="ARBA00022777"/>
    </source>
</evidence>
<reference evidence="16" key="1">
    <citation type="submission" date="2020-01" db="EMBL/GenBank/DDBJ databases">
        <authorList>
            <person name="Mishra B."/>
        </authorList>
    </citation>
    <scope>NUCLEOTIDE SEQUENCE [LARGE SCALE GENOMIC DNA]</scope>
</reference>
<comment type="catalytic activity">
    <reaction evidence="13">
        <text>L-seryl-[protein] + ATP = O-phospho-L-seryl-[protein] + ADP + H(+)</text>
        <dbReference type="Rhea" id="RHEA:17989"/>
        <dbReference type="Rhea" id="RHEA-COMP:9863"/>
        <dbReference type="Rhea" id="RHEA-COMP:11604"/>
        <dbReference type="ChEBI" id="CHEBI:15378"/>
        <dbReference type="ChEBI" id="CHEBI:29999"/>
        <dbReference type="ChEBI" id="CHEBI:30616"/>
        <dbReference type="ChEBI" id="CHEBI:83421"/>
        <dbReference type="ChEBI" id="CHEBI:456216"/>
        <dbReference type="EC" id="2.7.11.1"/>
    </reaction>
</comment>
<keyword evidence="8" id="KW-0418">Kinase</keyword>
<evidence type="ECO:0000259" key="15">
    <source>
        <dbReference type="PROSITE" id="PS50011"/>
    </source>
</evidence>
<gene>
    <name evidence="16" type="ORF">MERR_LOCUS19308</name>
</gene>
<name>A0A6D2IZG6_9BRAS</name>
<evidence type="ECO:0000256" key="12">
    <source>
        <dbReference type="ARBA" id="ARBA00047899"/>
    </source>
</evidence>
<keyword evidence="6" id="KW-0812">Transmembrane</keyword>
<evidence type="ECO:0000256" key="7">
    <source>
        <dbReference type="ARBA" id="ARBA00022741"/>
    </source>
</evidence>
<evidence type="ECO:0000256" key="10">
    <source>
        <dbReference type="ARBA" id="ARBA00022989"/>
    </source>
</evidence>
<sequence length="149" mass="17059">MGTFGHVAPEYEKSDVYSFGVVLLEAITGRSPLDYARPSPEVHLVEWLKMIVQQRRSEEVIDPNLNTKPSTSALEKTLLTALRCVDPMSEKRPRVRQVSRMLESDEYPIPREDRRRRKSQNGTTRDSDPPRNSTDTDKSEYLDLKPEAG</sequence>
<comment type="catalytic activity">
    <reaction evidence="12">
        <text>L-threonyl-[protein] + ATP = O-phospho-L-threonyl-[protein] + ADP + H(+)</text>
        <dbReference type="Rhea" id="RHEA:46608"/>
        <dbReference type="Rhea" id="RHEA-COMP:11060"/>
        <dbReference type="Rhea" id="RHEA-COMP:11605"/>
        <dbReference type="ChEBI" id="CHEBI:15378"/>
        <dbReference type="ChEBI" id="CHEBI:30013"/>
        <dbReference type="ChEBI" id="CHEBI:30616"/>
        <dbReference type="ChEBI" id="CHEBI:61977"/>
        <dbReference type="ChEBI" id="CHEBI:456216"/>
        <dbReference type="EC" id="2.7.11.1"/>
    </reaction>
</comment>
<dbReference type="Proteomes" id="UP000467841">
    <property type="component" value="Unassembled WGS sequence"/>
</dbReference>
<dbReference type="GO" id="GO:0004674">
    <property type="term" value="F:protein serine/threonine kinase activity"/>
    <property type="evidence" value="ECO:0007669"/>
    <property type="project" value="UniProtKB-KW"/>
</dbReference>
<dbReference type="PANTHER" id="PTHR47984">
    <property type="entry name" value="OS01G0323000 PROTEIN"/>
    <property type="match status" value="1"/>
</dbReference>
<dbReference type="PANTHER" id="PTHR47984:SF13">
    <property type="entry name" value="PROTEIN KINASE DOMAIN-CONTAINING PROTEIN"/>
    <property type="match status" value="1"/>
</dbReference>
<evidence type="ECO:0000256" key="2">
    <source>
        <dbReference type="ARBA" id="ARBA00012513"/>
    </source>
</evidence>
<feature type="domain" description="Protein kinase" evidence="15">
    <location>
        <begin position="1"/>
        <end position="108"/>
    </location>
</feature>
<evidence type="ECO:0000256" key="13">
    <source>
        <dbReference type="ARBA" id="ARBA00048679"/>
    </source>
</evidence>
<evidence type="ECO:0000256" key="6">
    <source>
        <dbReference type="ARBA" id="ARBA00022692"/>
    </source>
</evidence>
<feature type="region of interest" description="Disordered" evidence="14">
    <location>
        <begin position="89"/>
        <end position="149"/>
    </location>
</feature>
<keyword evidence="9" id="KW-0067">ATP-binding</keyword>
<evidence type="ECO:0000313" key="16">
    <source>
        <dbReference type="EMBL" id="CAA7032073.1"/>
    </source>
</evidence>
<accession>A0A6D2IZG6</accession>
<keyword evidence="17" id="KW-1185">Reference proteome</keyword>
<dbReference type="OrthoDB" id="1112102at2759"/>
<evidence type="ECO:0000256" key="1">
    <source>
        <dbReference type="ARBA" id="ARBA00004167"/>
    </source>
</evidence>
<dbReference type="AlphaFoldDB" id="A0A6D2IZG6"/>
<evidence type="ECO:0000313" key="17">
    <source>
        <dbReference type="Proteomes" id="UP000467841"/>
    </source>
</evidence>
<keyword evidence="11" id="KW-0472">Membrane</keyword>
<dbReference type="Gene3D" id="1.10.510.10">
    <property type="entry name" value="Transferase(Phosphotransferase) domain 1"/>
    <property type="match status" value="1"/>
</dbReference>